<dbReference type="AlphaFoldDB" id="A0A4Q7NSS2"/>
<dbReference type="SUPFAM" id="SSF55846">
    <property type="entry name" value="N-acetylmuramoyl-L-alanine amidase-like"/>
    <property type="match status" value="1"/>
</dbReference>
<sequence>MRPTSALLAVALVPAALALPTVTAPAARAHAVAPHLASLPLAGVDRGALQALPPGRAGRAPVVLTPQERTSRFDLLALSWDAGTRAAGTRISVRVREAGRWTSWQALDDEDAGPDAGSADDRAAQAAPRESSGSLLTGGSDGLQVRVDGTRVPGHLRAELVDGGRSRADTDLAPQHAASTAAADAAQPTIVTRAQWGADESLRGGSTPRYTAPVQVGFVHHTDSVNTYSPADAAAQVRAIYAYHTKVRHWSDIGYNYLVDQYGTLYEGRAGGIDKDVLGAHTGGFNTGTFAVSALGNFQTAPAPDAMVASIERLMAWRLSLAHRDPLATTTLTSEGGGTSRYRSGAKVTVDDISGHRDVGATDCPGDDLYARLPEIRNAVAGLMGPSVYEPAASPTTVPGAADGRAAPGTVAVTARTSDPQQWLFTVAAPDGTVVATTSGATVPGALGIATAWDRTVAGQPAPAGTYVLTLAATSPLGPVRSWTRSISVGTVAPPPPAASASPAPAPVSLPEPPTISVVYTSDGERQRSGRQWRTTCIDYRTTHRCSTSTTSSYYTRTSYGKIVHVIGGWVPGAFGYSVRWAASLDGDPYTTPGTRTIGSRQWQVTCNQPTGPRICNASVRTTVWARVVKGGKVGFRAVPVWKLSRVYRLYVNVR</sequence>
<feature type="domain" description="Peptidoglycan recognition protein family" evidence="4">
    <location>
        <begin position="188"/>
        <end position="337"/>
    </location>
</feature>
<comment type="caution">
    <text evidence="5">The sequence shown here is derived from an EMBL/GenBank/DDBJ whole genome shotgun (WGS) entry which is preliminary data.</text>
</comment>
<reference evidence="5 6" key="1">
    <citation type="submission" date="2019-02" db="EMBL/GenBank/DDBJ databases">
        <title>Genomic Encyclopedia of Type Strains, Phase IV (KMG-IV): sequencing the most valuable type-strain genomes for metagenomic binning, comparative biology and taxonomic classification.</title>
        <authorList>
            <person name="Goeker M."/>
        </authorList>
    </citation>
    <scope>NUCLEOTIDE SEQUENCE [LARGE SCALE GENOMIC DNA]</scope>
    <source>
        <strain evidence="5 6">DSM 45622</strain>
    </source>
</reference>
<dbReference type="RefSeq" id="WP_130492683.1">
    <property type="nucleotide sequence ID" value="NZ_SGXD01000002.1"/>
</dbReference>
<gene>
    <name evidence="5" type="ORF">EV189_1977</name>
</gene>
<dbReference type="InterPro" id="IPR036505">
    <property type="entry name" value="Amidase/PGRP_sf"/>
</dbReference>
<protein>
    <submittedName>
        <fullName evidence="5">N-acetylmuramoyl-L-alanine amidase</fullName>
    </submittedName>
</protein>
<dbReference type="OrthoDB" id="514320at2"/>
<evidence type="ECO:0000313" key="6">
    <source>
        <dbReference type="Proteomes" id="UP000293638"/>
    </source>
</evidence>
<dbReference type="InterPro" id="IPR015510">
    <property type="entry name" value="PGRP"/>
</dbReference>
<accession>A0A4Q7NSS2</accession>
<proteinExistence type="inferred from homology"/>
<evidence type="ECO:0000256" key="3">
    <source>
        <dbReference type="SAM" id="SignalP"/>
    </source>
</evidence>
<dbReference type="InterPro" id="IPR002502">
    <property type="entry name" value="Amidase_domain"/>
</dbReference>
<dbReference type="GO" id="GO:0008270">
    <property type="term" value="F:zinc ion binding"/>
    <property type="evidence" value="ECO:0007669"/>
    <property type="project" value="InterPro"/>
</dbReference>
<dbReference type="EMBL" id="SGXD01000002">
    <property type="protein sequence ID" value="RZS90193.1"/>
    <property type="molecule type" value="Genomic_DNA"/>
</dbReference>
<dbReference type="SMART" id="SM00701">
    <property type="entry name" value="PGRP"/>
    <property type="match status" value="1"/>
</dbReference>
<dbReference type="CDD" id="cd06583">
    <property type="entry name" value="PGRP"/>
    <property type="match status" value="1"/>
</dbReference>
<feature type="signal peptide" evidence="3">
    <location>
        <begin position="1"/>
        <end position="26"/>
    </location>
</feature>
<feature type="chain" id="PRO_5020742515" evidence="3">
    <location>
        <begin position="27"/>
        <end position="655"/>
    </location>
</feature>
<dbReference type="GO" id="GO:0009253">
    <property type="term" value="P:peptidoglycan catabolic process"/>
    <property type="evidence" value="ECO:0007669"/>
    <property type="project" value="InterPro"/>
</dbReference>
<dbReference type="Pfam" id="PF01510">
    <property type="entry name" value="Amidase_2"/>
    <property type="match status" value="1"/>
</dbReference>
<name>A0A4Q7NSS2_9ACTN</name>
<organism evidence="5 6">
    <name type="scientific">Motilibacter rhizosphaerae</name>
    <dbReference type="NCBI Taxonomy" id="598652"/>
    <lineage>
        <taxon>Bacteria</taxon>
        <taxon>Bacillati</taxon>
        <taxon>Actinomycetota</taxon>
        <taxon>Actinomycetes</taxon>
        <taxon>Motilibacterales</taxon>
        <taxon>Motilibacteraceae</taxon>
        <taxon>Motilibacter</taxon>
    </lineage>
</organism>
<feature type="compositionally biased region" description="Low complexity" evidence="2">
    <location>
        <begin position="173"/>
        <end position="186"/>
    </location>
</feature>
<evidence type="ECO:0000259" key="4">
    <source>
        <dbReference type="SMART" id="SM00701"/>
    </source>
</evidence>
<comment type="similarity">
    <text evidence="1">Belongs to the N-acetylmuramoyl-L-alanine amidase 2 family.</text>
</comment>
<keyword evidence="3" id="KW-0732">Signal</keyword>
<evidence type="ECO:0000256" key="2">
    <source>
        <dbReference type="SAM" id="MobiDB-lite"/>
    </source>
</evidence>
<feature type="compositionally biased region" description="Low complexity" evidence="2">
    <location>
        <begin position="124"/>
        <end position="138"/>
    </location>
</feature>
<dbReference type="InterPro" id="IPR006619">
    <property type="entry name" value="PGRP_domain_met/bac"/>
</dbReference>
<dbReference type="PANTHER" id="PTHR11022">
    <property type="entry name" value="PEPTIDOGLYCAN RECOGNITION PROTEIN"/>
    <property type="match status" value="1"/>
</dbReference>
<dbReference type="GO" id="GO:0008745">
    <property type="term" value="F:N-acetylmuramoyl-L-alanine amidase activity"/>
    <property type="evidence" value="ECO:0007669"/>
    <property type="project" value="InterPro"/>
</dbReference>
<evidence type="ECO:0000313" key="5">
    <source>
        <dbReference type="EMBL" id="RZS90193.1"/>
    </source>
</evidence>
<dbReference type="PANTHER" id="PTHR11022:SF41">
    <property type="entry name" value="PEPTIDOGLYCAN-RECOGNITION PROTEIN LC-RELATED"/>
    <property type="match status" value="1"/>
</dbReference>
<feature type="region of interest" description="Disordered" evidence="2">
    <location>
        <begin position="494"/>
        <end position="516"/>
    </location>
</feature>
<feature type="compositionally biased region" description="Pro residues" evidence="2">
    <location>
        <begin position="494"/>
        <end position="514"/>
    </location>
</feature>
<evidence type="ECO:0000256" key="1">
    <source>
        <dbReference type="ARBA" id="ARBA00007553"/>
    </source>
</evidence>
<dbReference type="Gene3D" id="3.40.80.10">
    <property type="entry name" value="Peptidoglycan recognition protein-like"/>
    <property type="match status" value="1"/>
</dbReference>
<keyword evidence="6" id="KW-1185">Reference proteome</keyword>
<feature type="region of interest" description="Disordered" evidence="2">
    <location>
        <begin position="104"/>
        <end position="147"/>
    </location>
</feature>
<dbReference type="Proteomes" id="UP000293638">
    <property type="component" value="Unassembled WGS sequence"/>
</dbReference>
<feature type="region of interest" description="Disordered" evidence="2">
    <location>
        <begin position="162"/>
        <end position="186"/>
    </location>
</feature>